<proteinExistence type="inferred from homology"/>
<evidence type="ECO:0000313" key="2">
    <source>
        <dbReference type="EMBL" id="GAA4676452.1"/>
    </source>
</evidence>
<organism evidence="2 3">
    <name type="scientific">Pseudonocardia yuanmonensis</name>
    <dbReference type="NCBI Taxonomy" id="1095914"/>
    <lineage>
        <taxon>Bacteria</taxon>
        <taxon>Bacillati</taxon>
        <taxon>Actinomycetota</taxon>
        <taxon>Actinomycetes</taxon>
        <taxon>Pseudonocardiales</taxon>
        <taxon>Pseudonocardiaceae</taxon>
        <taxon>Pseudonocardia</taxon>
    </lineage>
</organism>
<evidence type="ECO:0000313" key="3">
    <source>
        <dbReference type="Proteomes" id="UP001500325"/>
    </source>
</evidence>
<dbReference type="RefSeq" id="WP_345378139.1">
    <property type="nucleotide sequence ID" value="NZ_BAABIC010000002.1"/>
</dbReference>
<dbReference type="PANTHER" id="PTHR42964">
    <property type="entry name" value="ENOYL-COA HYDRATASE"/>
    <property type="match status" value="1"/>
</dbReference>
<dbReference type="Gene3D" id="1.10.12.10">
    <property type="entry name" value="Lyase 2-enoyl-coa Hydratase, Chain A, domain 2"/>
    <property type="match status" value="1"/>
</dbReference>
<accession>A0ABP8VYP9</accession>
<dbReference type="Pfam" id="PF00378">
    <property type="entry name" value="ECH_1"/>
    <property type="match status" value="1"/>
</dbReference>
<dbReference type="EMBL" id="BAABIC010000002">
    <property type="protein sequence ID" value="GAA4676452.1"/>
    <property type="molecule type" value="Genomic_DNA"/>
</dbReference>
<dbReference type="Gene3D" id="3.90.226.10">
    <property type="entry name" value="2-enoyl-CoA Hydratase, Chain A, domain 1"/>
    <property type="match status" value="1"/>
</dbReference>
<dbReference type="PANTHER" id="PTHR42964:SF1">
    <property type="entry name" value="POLYKETIDE BIOSYNTHESIS ENOYL-COA HYDRATASE PKSH-RELATED"/>
    <property type="match status" value="1"/>
</dbReference>
<comment type="caution">
    <text evidence="2">The sequence shown here is derived from an EMBL/GenBank/DDBJ whole genome shotgun (WGS) entry which is preliminary data.</text>
</comment>
<reference evidence="3" key="1">
    <citation type="journal article" date="2019" name="Int. J. Syst. Evol. Microbiol.">
        <title>The Global Catalogue of Microorganisms (GCM) 10K type strain sequencing project: providing services to taxonomists for standard genome sequencing and annotation.</title>
        <authorList>
            <consortium name="The Broad Institute Genomics Platform"/>
            <consortium name="The Broad Institute Genome Sequencing Center for Infectious Disease"/>
            <person name="Wu L."/>
            <person name="Ma J."/>
        </authorList>
    </citation>
    <scope>NUCLEOTIDE SEQUENCE [LARGE SCALE GENOMIC DNA]</scope>
    <source>
        <strain evidence="3">JCM 18055</strain>
    </source>
</reference>
<name>A0ABP8VYP9_9PSEU</name>
<dbReference type="InterPro" id="IPR014748">
    <property type="entry name" value="Enoyl-CoA_hydra_C"/>
</dbReference>
<dbReference type="InterPro" id="IPR029045">
    <property type="entry name" value="ClpP/crotonase-like_dom_sf"/>
</dbReference>
<gene>
    <name evidence="2" type="ORF">GCM10023215_05940</name>
</gene>
<keyword evidence="3" id="KW-1185">Reference proteome</keyword>
<dbReference type="CDD" id="cd06558">
    <property type="entry name" value="crotonase-like"/>
    <property type="match status" value="1"/>
</dbReference>
<protein>
    <submittedName>
        <fullName evidence="2">Enoyl-CoA hydratase family protein</fullName>
    </submittedName>
</protein>
<dbReference type="Proteomes" id="UP001500325">
    <property type="component" value="Unassembled WGS sequence"/>
</dbReference>
<sequence>MSELVHRDIADGVATITLDSPANRNALSAQLRRELIGHLDAAIADEDARVIVLTHTGTVFCAGMDLKESRGKSAEKQGINEVPRILETIWTSPTPVVARLTGPARAGGVGLVAACDIAIAADTTTFAFTEVRLGVVPAVISVTVLPRLLPRAAHELFLTGETFDAPRAASIGLLNRAVPADRVDAEVTRYVEMLRLGAPGALAGVKDLLHRERPSSLSDDFAEMNALSADYFAGEEGQEGIRAFGEKRKPSWVTPG</sequence>
<dbReference type="InterPro" id="IPR001753">
    <property type="entry name" value="Enoyl-CoA_hydra/iso"/>
</dbReference>
<evidence type="ECO:0000256" key="1">
    <source>
        <dbReference type="ARBA" id="ARBA00005254"/>
    </source>
</evidence>
<comment type="similarity">
    <text evidence="1">Belongs to the enoyl-CoA hydratase/isomerase family.</text>
</comment>
<dbReference type="InterPro" id="IPR051683">
    <property type="entry name" value="Enoyl-CoA_Hydratase/Isomerase"/>
</dbReference>
<dbReference type="SUPFAM" id="SSF52096">
    <property type="entry name" value="ClpP/crotonase"/>
    <property type="match status" value="1"/>
</dbReference>